<gene>
    <name evidence="9" type="ORF">P2G67_08210</name>
</gene>
<feature type="transmembrane region" description="Helical" evidence="7">
    <location>
        <begin position="121"/>
        <end position="141"/>
    </location>
</feature>
<dbReference type="InterPro" id="IPR000515">
    <property type="entry name" value="MetI-like"/>
</dbReference>
<keyword evidence="3" id="KW-1003">Cell membrane</keyword>
<keyword evidence="5 7" id="KW-1133">Transmembrane helix</keyword>
<dbReference type="SUPFAM" id="SSF161098">
    <property type="entry name" value="MetI-like"/>
    <property type="match status" value="1"/>
</dbReference>
<evidence type="ECO:0000313" key="9">
    <source>
        <dbReference type="EMBL" id="MDF2095956.1"/>
    </source>
</evidence>
<dbReference type="PANTHER" id="PTHR30193">
    <property type="entry name" value="ABC TRANSPORTER PERMEASE PROTEIN"/>
    <property type="match status" value="1"/>
</dbReference>
<name>A0ABT5YLW6_9PROT</name>
<comment type="subcellular location">
    <subcellularLocation>
        <location evidence="1 7">Cell membrane</location>
        <topology evidence="1 7">Multi-pass membrane protein</topology>
    </subcellularLocation>
</comment>
<evidence type="ECO:0000256" key="4">
    <source>
        <dbReference type="ARBA" id="ARBA00022692"/>
    </source>
</evidence>
<dbReference type="Gene3D" id="1.10.3720.10">
    <property type="entry name" value="MetI-like"/>
    <property type="match status" value="1"/>
</dbReference>
<dbReference type="EMBL" id="JARHUD010000004">
    <property type="protein sequence ID" value="MDF2095956.1"/>
    <property type="molecule type" value="Genomic_DNA"/>
</dbReference>
<dbReference type="InterPro" id="IPR035906">
    <property type="entry name" value="MetI-like_sf"/>
</dbReference>
<dbReference type="Proteomes" id="UP001215503">
    <property type="component" value="Unassembled WGS sequence"/>
</dbReference>
<proteinExistence type="inferred from homology"/>
<evidence type="ECO:0000313" key="10">
    <source>
        <dbReference type="Proteomes" id="UP001215503"/>
    </source>
</evidence>
<feature type="transmembrane region" description="Helical" evidence="7">
    <location>
        <begin position="26"/>
        <end position="51"/>
    </location>
</feature>
<dbReference type="CDD" id="cd06261">
    <property type="entry name" value="TM_PBP2"/>
    <property type="match status" value="1"/>
</dbReference>
<feature type="transmembrane region" description="Helical" evidence="7">
    <location>
        <begin position="169"/>
        <end position="192"/>
    </location>
</feature>
<comment type="caution">
    <text evidence="9">The sequence shown here is derived from an EMBL/GenBank/DDBJ whole genome shotgun (WGS) entry which is preliminary data.</text>
</comment>
<protein>
    <submittedName>
        <fullName evidence="9">Sugar ABC transporter permease</fullName>
    </submittedName>
</protein>
<keyword evidence="4 7" id="KW-0812">Transmembrane</keyword>
<dbReference type="Pfam" id="PF00528">
    <property type="entry name" value="BPD_transp_1"/>
    <property type="match status" value="1"/>
</dbReference>
<dbReference type="PROSITE" id="PS50928">
    <property type="entry name" value="ABC_TM1"/>
    <property type="match status" value="1"/>
</dbReference>
<dbReference type="PANTHER" id="PTHR30193:SF37">
    <property type="entry name" value="INNER MEMBRANE ABC TRANSPORTER PERMEASE PROTEIN YCJO"/>
    <property type="match status" value="1"/>
</dbReference>
<keyword evidence="10" id="KW-1185">Reference proteome</keyword>
<evidence type="ECO:0000256" key="3">
    <source>
        <dbReference type="ARBA" id="ARBA00022475"/>
    </source>
</evidence>
<dbReference type="InterPro" id="IPR051393">
    <property type="entry name" value="ABC_transporter_permease"/>
</dbReference>
<feature type="transmembrane region" description="Helical" evidence="7">
    <location>
        <begin position="276"/>
        <end position="297"/>
    </location>
</feature>
<keyword evidence="6 7" id="KW-0472">Membrane</keyword>
<evidence type="ECO:0000259" key="8">
    <source>
        <dbReference type="PROSITE" id="PS50928"/>
    </source>
</evidence>
<reference evidence="9 10" key="1">
    <citation type="submission" date="2023-03" db="EMBL/GenBank/DDBJ databases">
        <title>Fodinicurvata sp. CAU 1616 isolated from sea sendiment.</title>
        <authorList>
            <person name="Kim W."/>
        </authorList>
    </citation>
    <scope>NUCLEOTIDE SEQUENCE [LARGE SCALE GENOMIC DNA]</scope>
    <source>
        <strain evidence="9 10">CAU 1616</strain>
    </source>
</reference>
<sequence>MSAISLPTDISRRRDRRRGYAESLKGWTFVSPAALLLMLIYLVPLAMLLALSVTDYQLGAVVTGFVGLDNFERAFADPVFQRAFSNTLLYVAIVIPFGVGLALVIAILIHQRRRTRSLYEIIYFLPVTATLVAMATVWQFILHPRLGPVNKLLQTLGLPETHFLSDPALIVPTLAAIGVWQVVGFNVILFLAGLTAIPRELYDAARVDGASAPLDRFLTVTWPQLGPTTMFVTVTTSITAFKVFETVAVLTKGQRGTEVLLYAIYLEGFQYFEMGYAAALTLVFMTFVLLLSVWQTFHLDRRVHY</sequence>
<feature type="domain" description="ABC transmembrane type-1" evidence="8">
    <location>
        <begin position="84"/>
        <end position="295"/>
    </location>
</feature>
<evidence type="ECO:0000256" key="1">
    <source>
        <dbReference type="ARBA" id="ARBA00004651"/>
    </source>
</evidence>
<comment type="similarity">
    <text evidence="7">Belongs to the binding-protein-dependent transport system permease family.</text>
</comment>
<accession>A0ABT5YLW6</accession>
<keyword evidence="2 7" id="KW-0813">Transport</keyword>
<evidence type="ECO:0000256" key="2">
    <source>
        <dbReference type="ARBA" id="ARBA00022448"/>
    </source>
</evidence>
<feature type="transmembrane region" description="Helical" evidence="7">
    <location>
        <begin position="88"/>
        <end position="109"/>
    </location>
</feature>
<dbReference type="RefSeq" id="WP_275821899.1">
    <property type="nucleotide sequence ID" value="NZ_JARHUD010000004.1"/>
</dbReference>
<evidence type="ECO:0000256" key="5">
    <source>
        <dbReference type="ARBA" id="ARBA00022989"/>
    </source>
</evidence>
<evidence type="ECO:0000256" key="6">
    <source>
        <dbReference type="ARBA" id="ARBA00023136"/>
    </source>
</evidence>
<organism evidence="9 10">
    <name type="scientific">Aquibaculum arenosum</name>
    <dbReference type="NCBI Taxonomy" id="3032591"/>
    <lineage>
        <taxon>Bacteria</taxon>
        <taxon>Pseudomonadati</taxon>
        <taxon>Pseudomonadota</taxon>
        <taxon>Alphaproteobacteria</taxon>
        <taxon>Rhodospirillales</taxon>
        <taxon>Rhodovibrionaceae</taxon>
        <taxon>Aquibaculum</taxon>
    </lineage>
</organism>
<evidence type="ECO:0000256" key="7">
    <source>
        <dbReference type="RuleBase" id="RU363032"/>
    </source>
</evidence>